<evidence type="ECO:0000313" key="3">
    <source>
        <dbReference type="Proteomes" id="UP001500307"/>
    </source>
</evidence>
<accession>A0ABP8T9K1</accession>
<gene>
    <name evidence="2" type="ORF">GCM10023176_62550</name>
</gene>
<dbReference type="Proteomes" id="UP001500307">
    <property type="component" value="Unassembled WGS sequence"/>
</dbReference>
<feature type="region of interest" description="Disordered" evidence="1">
    <location>
        <begin position="1"/>
        <end position="44"/>
    </location>
</feature>
<evidence type="ECO:0000313" key="2">
    <source>
        <dbReference type="EMBL" id="GAA4581703.1"/>
    </source>
</evidence>
<reference evidence="3" key="1">
    <citation type="journal article" date="2019" name="Int. J. Syst. Evol. Microbiol.">
        <title>The Global Catalogue of Microorganisms (GCM) 10K type strain sequencing project: providing services to taxonomists for standard genome sequencing and annotation.</title>
        <authorList>
            <consortium name="The Broad Institute Genomics Platform"/>
            <consortium name="The Broad Institute Genome Sequencing Center for Infectious Disease"/>
            <person name="Wu L."/>
            <person name="Ma J."/>
        </authorList>
    </citation>
    <scope>NUCLEOTIDE SEQUENCE [LARGE SCALE GENOMIC DNA]</scope>
    <source>
        <strain evidence="3">JCM 3175</strain>
    </source>
</reference>
<sequence length="93" mass="10649">MTAMREAATRVSVGHRFAAHPSPPSPDSGERPAAGTKIHDRKETSMATMVDRIRTFLHNPQGQRLTRQARDQLNKPDNQRRLRQLAQRLRRRG</sequence>
<dbReference type="EMBL" id="BAABGU010000097">
    <property type="protein sequence ID" value="GAA4581703.1"/>
    <property type="molecule type" value="Genomic_DNA"/>
</dbReference>
<proteinExistence type="predicted"/>
<keyword evidence="3" id="KW-1185">Reference proteome</keyword>
<protein>
    <submittedName>
        <fullName evidence="2">Uncharacterized protein</fullName>
    </submittedName>
</protein>
<feature type="region of interest" description="Disordered" evidence="1">
    <location>
        <begin position="59"/>
        <end position="81"/>
    </location>
</feature>
<feature type="compositionally biased region" description="Basic and acidic residues" evidence="1">
    <location>
        <begin position="68"/>
        <end position="80"/>
    </location>
</feature>
<evidence type="ECO:0000256" key="1">
    <source>
        <dbReference type="SAM" id="MobiDB-lite"/>
    </source>
</evidence>
<name>A0ABP8T9K1_9ACTN</name>
<comment type="caution">
    <text evidence="2">The sequence shown here is derived from an EMBL/GenBank/DDBJ whole genome shotgun (WGS) entry which is preliminary data.</text>
</comment>
<organism evidence="2 3">
    <name type="scientific">Micromonospora coerulea</name>
    <dbReference type="NCBI Taxonomy" id="47856"/>
    <lineage>
        <taxon>Bacteria</taxon>
        <taxon>Bacillati</taxon>
        <taxon>Actinomycetota</taxon>
        <taxon>Actinomycetes</taxon>
        <taxon>Micromonosporales</taxon>
        <taxon>Micromonosporaceae</taxon>
        <taxon>Micromonospora</taxon>
    </lineage>
</organism>